<sequence>MNRIIFCTFLKEKSEGQDFQCYPGKIGEKIYNEISKKAWKKWIVQQTILINENKLNMSNVKDRKKLEKHMKLFLFKK</sequence>
<evidence type="ECO:0000256" key="1">
    <source>
        <dbReference type="ARBA" id="ARBA00023004"/>
    </source>
</evidence>
<dbReference type="InterPro" id="IPR007457">
    <property type="entry name" value="Fe_traffick_prot_YggX"/>
</dbReference>
<protein>
    <recommendedName>
        <fullName evidence="2">Probable Fe(2+)-trafficking protein</fullName>
    </recommendedName>
</protein>
<dbReference type="KEGG" id="bapu:BUMPUSDA_CDS00050"/>
<dbReference type="Gene3D" id="1.10.3880.10">
    <property type="entry name" value="Fe(II) trafficking protein YggX"/>
    <property type="match status" value="1"/>
</dbReference>
<reference evidence="3 4" key="1">
    <citation type="journal article" date="2013" name="BMC Genomics">
        <title>Comparative analysis of genome sequences from four strains of the Buchnera aphidicola Mp endosymbion of the green peach aphid, Myzus persicae.</title>
        <authorList>
            <person name="Jiang Z."/>
            <person name="Jones D.H."/>
            <person name="Khuri S."/>
            <person name="Tsinoremas N.F."/>
            <person name="Wyss T."/>
            <person name="Jander G."/>
            <person name="Wilson A.C."/>
        </authorList>
    </citation>
    <scope>NUCLEOTIDE SEQUENCE [LARGE SCALE GENOMIC DNA]</scope>
    <source>
        <strain evidence="4">str. USDA (Myzus persicae)</strain>
    </source>
</reference>
<dbReference type="RefSeq" id="WP_025369172.1">
    <property type="nucleotide sequence ID" value="NZ_CP002697.1"/>
</dbReference>
<dbReference type="EMBL" id="CP002697">
    <property type="protein sequence ID" value="AHG59851.1"/>
    <property type="molecule type" value="Genomic_DNA"/>
</dbReference>
<dbReference type="PATRIC" id="fig|1009856.3.peg.541"/>
<evidence type="ECO:0000313" key="3">
    <source>
        <dbReference type="EMBL" id="AHG59851.1"/>
    </source>
</evidence>
<dbReference type="Proteomes" id="UP000019087">
    <property type="component" value="Chromosome"/>
</dbReference>
<dbReference type="GO" id="GO:0005829">
    <property type="term" value="C:cytosol"/>
    <property type="evidence" value="ECO:0007669"/>
    <property type="project" value="TreeGrafter"/>
</dbReference>
<organism evidence="3 4">
    <name type="scientific">Buchnera aphidicola str. USDA</name>
    <name type="common">Myzus persicae</name>
    <dbReference type="NCBI Taxonomy" id="1009856"/>
    <lineage>
        <taxon>Bacteria</taxon>
        <taxon>Pseudomonadati</taxon>
        <taxon>Pseudomonadota</taxon>
        <taxon>Gammaproteobacteria</taxon>
        <taxon>Enterobacterales</taxon>
        <taxon>Erwiniaceae</taxon>
        <taxon>Buchnera</taxon>
    </lineage>
</organism>
<accession>W0NZD6</accession>
<comment type="subunit">
    <text evidence="2">Monomer.</text>
</comment>
<gene>
    <name evidence="3" type="primary">yggx</name>
    <name evidence="3" type="ORF">BUMPUSDA_CDS00050</name>
</gene>
<keyword evidence="1 2" id="KW-0408">Iron</keyword>
<dbReference type="SUPFAM" id="SSF111148">
    <property type="entry name" value="YggX-like"/>
    <property type="match status" value="1"/>
</dbReference>
<dbReference type="NCBIfam" id="NF003817">
    <property type="entry name" value="PRK05408.1"/>
    <property type="match status" value="1"/>
</dbReference>
<dbReference type="AlphaFoldDB" id="W0NZD6"/>
<comment type="similarity">
    <text evidence="2">Belongs to the Fe(2+)-trafficking protein family.</text>
</comment>
<dbReference type="HAMAP" id="MF_00686">
    <property type="entry name" value="Fe_traffic_YggX"/>
    <property type="match status" value="1"/>
</dbReference>
<dbReference type="GO" id="GO:0005506">
    <property type="term" value="F:iron ion binding"/>
    <property type="evidence" value="ECO:0007669"/>
    <property type="project" value="UniProtKB-UniRule"/>
</dbReference>
<dbReference type="PIRSF" id="PIRSF029827">
    <property type="entry name" value="Fe_traffic_YggX"/>
    <property type="match status" value="1"/>
</dbReference>
<name>W0NZD6_BUCMP</name>
<dbReference type="GO" id="GO:0034599">
    <property type="term" value="P:cellular response to oxidative stress"/>
    <property type="evidence" value="ECO:0007669"/>
    <property type="project" value="TreeGrafter"/>
</dbReference>
<comment type="function">
    <text evidence="2">Could be a mediator in iron transactions between iron acquisition and iron-requiring processes, such as synthesis and/or repair of Fe-S clusters in biosynthetic enzymes.</text>
</comment>
<proteinExistence type="inferred from homology"/>
<evidence type="ECO:0000313" key="4">
    <source>
        <dbReference type="Proteomes" id="UP000019087"/>
    </source>
</evidence>
<dbReference type="HOGENOM" id="CLU_170994_0_0_6"/>
<evidence type="ECO:0000256" key="2">
    <source>
        <dbReference type="HAMAP-Rule" id="MF_00686"/>
    </source>
</evidence>
<dbReference type="PANTHER" id="PTHR36965:SF1">
    <property type="entry name" value="FE(2+)-TRAFFICKING PROTEIN-RELATED"/>
    <property type="match status" value="1"/>
</dbReference>
<dbReference type="InterPro" id="IPR036766">
    <property type="entry name" value="Fe_traffick_prot_YggX_sf"/>
</dbReference>
<dbReference type="Pfam" id="PF04362">
    <property type="entry name" value="Iron_traffic"/>
    <property type="match status" value="1"/>
</dbReference>
<dbReference type="PANTHER" id="PTHR36965">
    <property type="entry name" value="FE(2+)-TRAFFICKING PROTEIN-RELATED"/>
    <property type="match status" value="1"/>
</dbReference>